<evidence type="ECO:0000256" key="1">
    <source>
        <dbReference type="ARBA" id="ARBA00022714"/>
    </source>
</evidence>
<evidence type="ECO:0000256" key="4">
    <source>
        <dbReference type="ARBA" id="ARBA00023004"/>
    </source>
</evidence>
<evidence type="ECO:0000256" key="2">
    <source>
        <dbReference type="ARBA" id="ARBA00022723"/>
    </source>
</evidence>
<gene>
    <name evidence="8" type="primary">nirD</name>
    <name evidence="8" type="ORF">ACFOZ1_04360</name>
</gene>
<feature type="domain" description="Rieske" evidence="7">
    <location>
        <begin position="5"/>
        <end position="100"/>
    </location>
</feature>
<evidence type="ECO:0000313" key="8">
    <source>
        <dbReference type="EMBL" id="MFC4387037.1"/>
    </source>
</evidence>
<evidence type="ECO:0000256" key="3">
    <source>
        <dbReference type="ARBA" id="ARBA00023002"/>
    </source>
</evidence>
<dbReference type="InterPro" id="IPR012748">
    <property type="entry name" value="Rieske-like_NirD"/>
</dbReference>
<evidence type="ECO:0000259" key="7">
    <source>
        <dbReference type="PROSITE" id="PS51296"/>
    </source>
</evidence>
<dbReference type="RefSeq" id="WP_390196357.1">
    <property type="nucleotide sequence ID" value="NZ_JBHSDV010000001.1"/>
</dbReference>
<evidence type="ECO:0000256" key="5">
    <source>
        <dbReference type="ARBA" id="ARBA00023014"/>
    </source>
</evidence>
<evidence type="ECO:0000313" key="9">
    <source>
        <dbReference type="Proteomes" id="UP001595880"/>
    </source>
</evidence>
<dbReference type="SUPFAM" id="SSF50022">
    <property type="entry name" value="ISP domain"/>
    <property type="match status" value="1"/>
</dbReference>
<dbReference type="Proteomes" id="UP001595880">
    <property type="component" value="Unassembled WGS sequence"/>
</dbReference>
<accession>A0ABV8VRE6</accession>
<keyword evidence="9" id="KW-1185">Reference proteome</keyword>
<keyword evidence="3" id="KW-0560">Oxidoreductase</keyword>
<dbReference type="InterPro" id="IPR017941">
    <property type="entry name" value="Rieske_2Fe-2S"/>
</dbReference>
<keyword evidence="2" id="KW-0479">Metal-binding</keyword>
<dbReference type="PROSITE" id="PS51296">
    <property type="entry name" value="RIESKE"/>
    <property type="match status" value="1"/>
</dbReference>
<keyword evidence="5" id="KW-0411">Iron-sulfur</keyword>
<dbReference type="Pfam" id="PF13806">
    <property type="entry name" value="Rieske_2"/>
    <property type="match status" value="1"/>
</dbReference>
<protein>
    <submittedName>
        <fullName evidence="8">Nitrite reductase small subunit NirD</fullName>
    </submittedName>
</protein>
<dbReference type="EMBL" id="JBHSDV010000001">
    <property type="protein sequence ID" value="MFC4387037.1"/>
    <property type="molecule type" value="Genomic_DNA"/>
</dbReference>
<dbReference type="NCBIfam" id="TIGR02378">
    <property type="entry name" value="nirD_assim_sml"/>
    <property type="match status" value="1"/>
</dbReference>
<dbReference type="InterPro" id="IPR036922">
    <property type="entry name" value="Rieske_2Fe-2S_sf"/>
</dbReference>
<keyword evidence="1" id="KW-0001">2Fe-2S</keyword>
<dbReference type="Gene3D" id="2.102.10.10">
    <property type="entry name" value="Rieske [2Fe-2S] iron-sulphur domain"/>
    <property type="match status" value="1"/>
</dbReference>
<comment type="caution">
    <text evidence="8">The sequence shown here is derived from an EMBL/GenBank/DDBJ whole genome shotgun (WGS) entry which is preliminary data.</text>
</comment>
<reference evidence="9" key="1">
    <citation type="journal article" date="2019" name="Int. J. Syst. Evol. Microbiol.">
        <title>The Global Catalogue of Microorganisms (GCM) 10K type strain sequencing project: providing services to taxonomists for standard genome sequencing and annotation.</title>
        <authorList>
            <consortium name="The Broad Institute Genomics Platform"/>
            <consortium name="The Broad Institute Genome Sequencing Center for Infectious Disease"/>
            <person name="Wu L."/>
            <person name="Ma J."/>
        </authorList>
    </citation>
    <scope>NUCLEOTIDE SEQUENCE [LARGE SCALE GENOMIC DNA]</scope>
    <source>
        <strain evidence="9">KACC 14058</strain>
    </source>
</reference>
<evidence type="ECO:0000256" key="6">
    <source>
        <dbReference type="ARBA" id="ARBA00023063"/>
    </source>
</evidence>
<dbReference type="CDD" id="cd03530">
    <property type="entry name" value="Rieske_NirD_small_Bacillus"/>
    <property type="match status" value="1"/>
</dbReference>
<keyword evidence="4" id="KW-0408">Iron</keyword>
<keyword evidence="6" id="KW-0534">Nitrate assimilation</keyword>
<sequence>MAQEAYIGKYHEFPRLLGKTVRIDERELAVFRLSNDEIRVIENKSPFKGGVLAEGMVSGEYLYDPLYDWKINLTDGNVQAPDSGNVKTYPVKIEEDKVFVTL</sequence>
<name>A0ABV8VRE6_9BACI</name>
<organism evidence="8 9">
    <name type="scientific">Gracilibacillus marinus</name>
    <dbReference type="NCBI Taxonomy" id="630535"/>
    <lineage>
        <taxon>Bacteria</taxon>
        <taxon>Bacillati</taxon>
        <taxon>Bacillota</taxon>
        <taxon>Bacilli</taxon>
        <taxon>Bacillales</taxon>
        <taxon>Bacillaceae</taxon>
        <taxon>Gracilibacillus</taxon>
    </lineage>
</organism>
<proteinExistence type="predicted"/>